<dbReference type="InterPro" id="IPR044730">
    <property type="entry name" value="RNase_H-like_dom_plant"/>
</dbReference>
<organism evidence="2 3">
    <name type="scientific">Gossypium trilobum</name>
    <dbReference type="NCBI Taxonomy" id="34281"/>
    <lineage>
        <taxon>Eukaryota</taxon>
        <taxon>Viridiplantae</taxon>
        <taxon>Streptophyta</taxon>
        <taxon>Embryophyta</taxon>
        <taxon>Tracheophyta</taxon>
        <taxon>Spermatophyta</taxon>
        <taxon>Magnoliopsida</taxon>
        <taxon>eudicotyledons</taxon>
        <taxon>Gunneridae</taxon>
        <taxon>Pentapetalae</taxon>
        <taxon>rosids</taxon>
        <taxon>malvids</taxon>
        <taxon>Malvales</taxon>
        <taxon>Malvaceae</taxon>
        <taxon>Malvoideae</taxon>
        <taxon>Gossypium</taxon>
    </lineage>
</organism>
<proteinExistence type="predicted"/>
<evidence type="ECO:0000313" key="2">
    <source>
        <dbReference type="EMBL" id="MBA0788168.1"/>
    </source>
</evidence>
<evidence type="ECO:0000259" key="1">
    <source>
        <dbReference type="Pfam" id="PF13456"/>
    </source>
</evidence>
<dbReference type="GO" id="GO:0004523">
    <property type="term" value="F:RNA-DNA hybrid ribonuclease activity"/>
    <property type="evidence" value="ECO:0007669"/>
    <property type="project" value="InterPro"/>
</dbReference>
<dbReference type="CDD" id="cd06222">
    <property type="entry name" value="RNase_H_like"/>
    <property type="match status" value="1"/>
</dbReference>
<dbReference type="Pfam" id="PF13456">
    <property type="entry name" value="RVT_3"/>
    <property type="match status" value="1"/>
</dbReference>
<dbReference type="Proteomes" id="UP000593568">
    <property type="component" value="Unassembled WGS sequence"/>
</dbReference>
<keyword evidence="3" id="KW-1185">Reference proteome</keyword>
<dbReference type="EMBL" id="JABEZW010227265">
    <property type="protein sequence ID" value="MBA0788168.1"/>
    <property type="molecule type" value="Genomic_DNA"/>
</dbReference>
<comment type="caution">
    <text evidence="2">The sequence shown here is derived from an EMBL/GenBank/DDBJ whole genome shotgun (WGS) entry which is preliminary data.</text>
</comment>
<evidence type="ECO:0000313" key="3">
    <source>
        <dbReference type="Proteomes" id="UP000593568"/>
    </source>
</evidence>
<reference evidence="2 3" key="1">
    <citation type="journal article" date="2019" name="Genome Biol. Evol.">
        <title>Insights into the evolution of the New World diploid cottons (Gossypium, subgenus Houzingenia) based on genome sequencing.</title>
        <authorList>
            <person name="Grover C.E."/>
            <person name="Arick M.A. 2nd"/>
            <person name="Thrash A."/>
            <person name="Conover J.L."/>
            <person name="Sanders W.S."/>
            <person name="Peterson D.G."/>
            <person name="Frelichowski J.E."/>
            <person name="Scheffler J.A."/>
            <person name="Scheffler B.E."/>
            <person name="Wendel J.F."/>
        </authorList>
    </citation>
    <scope>NUCLEOTIDE SEQUENCE [LARGE SCALE GENOMIC DNA]</scope>
    <source>
        <strain evidence="2">8</strain>
        <tissue evidence="2">Leaf</tissue>
    </source>
</reference>
<protein>
    <recommendedName>
        <fullName evidence="1">RNase H type-1 domain-containing protein</fullName>
    </recommendedName>
</protein>
<dbReference type="InterPro" id="IPR036397">
    <property type="entry name" value="RNaseH_sf"/>
</dbReference>
<dbReference type="PANTHER" id="PTHR47723">
    <property type="entry name" value="OS05G0353850 PROTEIN"/>
    <property type="match status" value="1"/>
</dbReference>
<dbReference type="GO" id="GO:0003676">
    <property type="term" value="F:nucleic acid binding"/>
    <property type="evidence" value="ECO:0007669"/>
    <property type="project" value="InterPro"/>
</dbReference>
<dbReference type="InterPro" id="IPR012337">
    <property type="entry name" value="RNaseH-like_sf"/>
</dbReference>
<name>A0A7J9FSL3_9ROSI</name>
<dbReference type="AlphaFoldDB" id="A0A7J9FSL3"/>
<feature type="domain" description="RNase H type-1" evidence="1">
    <location>
        <begin position="30"/>
        <end position="109"/>
    </location>
</feature>
<dbReference type="PANTHER" id="PTHR47723:SF24">
    <property type="entry name" value="RNASE H TYPE-1 DOMAIN-CONTAINING PROTEIN"/>
    <property type="match status" value="1"/>
</dbReference>
<sequence>MRTISIDYLNNPRLTTLHWSIPDVGEIKLNMDGAISPTRSYASIGGVFRDENGTWLYDFSMKLGDDTVFKVKARAILEGLNLAWDKGFRKLELECDNAQLVETILAGEASHNLSTTKSELEEPPPIVRDLLLVDYNGPMLP</sequence>
<gene>
    <name evidence="2" type="ORF">Gotri_025082</name>
</gene>
<accession>A0A7J9FSL3</accession>
<dbReference type="InterPro" id="IPR053151">
    <property type="entry name" value="RNase_H-like"/>
</dbReference>
<dbReference type="InterPro" id="IPR002156">
    <property type="entry name" value="RNaseH_domain"/>
</dbReference>
<dbReference type="Gene3D" id="3.30.420.10">
    <property type="entry name" value="Ribonuclease H-like superfamily/Ribonuclease H"/>
    <property type="match status" value="1"/>
</dbReference>
<dbReference type="SUPFAM" id="SSF53098">
    <property type="entry name" value="Ribonuclease H-like"/>
    <property type="match status" value="1"/>
</dbReference>